<sequence>MTETNRILKGVPSVFSGKINKDETMDFLPKKNGRVILSDSYINSPQFPGETPLNSTARSVNSPSSFGNRTQKRNEVTPTSLLRNRLAGSMYTKFNAGVTPAQMDPFKNSSFKITPNSNEDVQRGKLLSIDDSLEREIIQSTVRRRPFIKSVGYNTTHVLKNEGSTFLKTTTSNTNFKDYPVIRRISKFLAVICTISVYGVLLYLVFLLYKFL</sequence>
<dbReference type="AlphaFoldDB" id="A0A0N4ZQN1"/>
<name>A0A0N4ZQN1_PARTI</name>
<keyword evidence="3" id="KW-1185">Reference proteome</keyword>
<keyword evidence="2" id="KW-0472">Membrane</keyword>
<protein>
    <submittedName>
        <fullName evidence="4">LEM domain-containing protein</fullName>
    </submittedName>
</protein>
<feature type="compositionally biased region" description="Polar residues" evidence="1">
    <location>
        <begin position="47"/>
        <end position="69"/>
    </location>
</feature>
<evidence type="ECO:0000313" key="4">
    <source>
        <dbReference type="WBParaSite" id="PTRK_0001082400.1"/>
    </source>
</evidence>
<proteinExistence type="predicted"/>
<evidence type="ECO:0000313" key="3">
    <source>
        <dbReference type="Proteomes" id="UP000038045"/>
    </source>
</evidence>
<feature type="transmembrane region" description="Helical" evidence="2">
    <location>
        <begin position="188"/>
        <end position="209"/>
    </location>
</feature>
<accession>A0A0N4ZQN1</accession>
<evidence type="ECO:0000256" key="1">
    <source>
        <dbReference type="SAM" id="MobiDB-lite"/>
    </source>
</evidence>
<keyword evidence="2" id="KW-1133">Transmembrane helix</keyword>
<dbReference type="STRING" id="131310.A0A0N4ZQN1"/>
<feature type="region of interest" description="Disordered" evidence="1">
    <location>
        <begin position="47"/>
        <end position="76"/>
    </location>
</feature>
<dbReference type="WBParaSite" id="PTRK_0001082400.1">
    <property type="protein sequence ID" value="PTRK_0001082400.1"/>
    <property type="gene ID" value="PTRK_0001082400"/>
</dbReference>
<reference evidence="4" key="1">
    <citation type="submission" date="2017-02" db="UniProtKB">
        <authorList>
            <consortium name="WormBaseParasite"/>
        </authorList>
    </citation>
    <scope>IDENTIFICATION</scope>
</reference>
<keyword evidence="2" id="KW-0812">Transmembrane</keyword>
<evidence type="ECO:0000256" key="2">
    <source>
        <dbReference type="SAM" id="Phobius"/>
    </source>
</evidence>
<organism evidence="3 4">
    <name type="scientific">Parastrongyloides trichosuri</name>
    <name type="common">Possum-specific nematode worm</name>
    <dbReference type="NCBI Taxonomy" id="131310"/>
    <lineage>
        <taxon>Eukaryota</taxon>
        <taxon>Metazoa</taxon>
        <taxon>Ecdysozoa</taxon>
        <taxon>Nematoda</taxon>
        <taxon>Chromadorea</taxon>
        <taxon>Rhabditida</taxon>
        <taxon>Tylenchina</taxon>
        <taxon>Panagrolaimomorpha</taxon>
        <taxon>Strongyloidoidea</taxon>
        <taxon>Strongyloididae</taxon>
        <taxon>Parastrongyloides</taxon>
    </lineage>
</organism>
<dbReference type="Proteomes" id="UP000038045">
    <property type="component" value="Unplaced"/>
</dbReference>